<name>V5FEE8_9VIBR</name>
<dbReference type="Proteomes" id="UP000017800">
    <property type="component" value="Unassembled WGS sequence"/>
</dbReference>
<reference evidence="1 2" key="2">
    <citation type="submission" date="2013-11" db="EMBL/GenBank/DDBJ databases">
        <title>Whole genome shotgun sequence of Vibrio halioticoli NBRC 102217.</title>
        <authorList>
            <person name="Isaki S."/>
            <person name="Kimura A."/>
            <person name="Ohji S."/>
            <person name="Hosoyama A."/>
            <person name="Fujita N."/>
            <person name="Hashimoto M."/>
            <person name="Hosoyama Y."/>
            <person name="Yamazoe A."/>
        </authorList>
    </citation>
    <scope>NUCLEOTIDE SEQUENCE [LARGE SCALE GENOMIC DNA]</scope>
    <source>
        <strain evidence="1 2">NBRC 102217</strain>
    </source>
</reference>
<gene>
    <name evidence="1" type="ORF">VHA01S_031_00600</name>
</gene>
<sequence length="62" mass="7312">MNKAQSMRNAHLRLSHIQKRARRKAQVKMGYKRLEVSVTKEEMIVISKELIIKSNQELSFVE</sequence>
<dbReference type="EMBL" id="BAUJ01000031">
    <property type="protein sequence ID" value="GAD90048.1"/>
    <property type="molecule type" value="Genomic_DNA"/>
</dbReference>
<dbReference type="AlphaFoldDB" id="V5FEE8"/>
<evidence type="ECO:0000313" key="2">
    <source>
        <dbReference type="Proteomes" id="UP000017800"/>
    </source>
</evidence>
<organism evidence="1 2">
    <name type="scientific">Vibrio halioticoli NBRC 102217</name>
    <dbReference type="NCBI Taxonomy" id="1219072"/>
    <lineage>
        <taxon>Bacteria</taxon>
        <taxon>Pseudomonadati</taxon>
        <taxon>Pseudomonadota</taxon>
        <taxon>Gammaproteobacteria</taxon>
        <taxon>Vibrionales</taxon>
        <taxon>Vibrionaceae</taxon>
        <taxon>Vibrio</taxon>
    </lineage>
</organism>
<proteinExistence type="predicted"/>
<evidence type="ECO:0000313" key="1">
    <source>
        <dbReference type="EMBL" id="GAD90048.1"/>
    </source>
</evidence>
<protein>
    <submittedName>
        <fullName evidence="1">Uncharacterized protein</fullName>
    </submittedName>
</protein>
<accession>V5FEE8</accession>
<dbReference type="RefSeq" id="WP_023404401.1">
    <property type="nucleotide sequence ID" value="NZ_BAUJ01000031.1"/>
</dbReference>
<comment type="caution">
    <text evidence="1">The sequence shown here is derived from an EMBL/GenBank/DDBJ whole genome shotgun (WGS) entry which is preliminary data.</text>
</comment>
<keyword evidence="2" id="KW-1185">Reference proteome</keyword>
<reference evidence="1 2" key="1">
    <citation type="submission" date="2013-10" db="EMBL/GenBank/DDBJ databases">
        <authorList>
            <person name="Ichikawa N."/>
            <person name="Kimura A."/>
            <person name="Ohji S."/>
            <person name="Hosoyama A."/>
            <person name="Fujita N."/>
        </authorList>
    </citation>
    <scope>NUCLEOTIDE SEQUENCE [LARGE SCALE GENOMIC DNA]</scope>
    <source>
        <strain evidence="1 2">NBRC 102217</strain>
    </source>
</reference>